<feature type="non-terminal residue" evidence="3">
    <location>
        <position position="675"/>
    </location>
</feature>
<dbReference type="GO" id="GO:0015031">
    <property type="term" value="P:protein transport"/>
    <property type="evidence" value="ECO:0007669"/>
    <property type="project" value="InterPro"/>
</dbReference>
<dbReference type="PANTHER" id="PTHR46856:SF3">
    <property type="entry name" value="PX DOMAIN-CONTAINING PROTEIN EREX"/>
    <property type="match status" value="1"/>
</dbReference>
<dbReference type="AlphaFoldDB" id="A0AAN8UGI9"/>
<evidence type="ECO:0000313" key="3">
    <source>
        <dbReference type="EMBL" id="KAK6915070.1"/>
    </source>
</evidence>
<dbReference type="InterPro" id="IPR044588">
    <property type="entry name" value="EREX-like"/>
</dbReference>
<evidence type="ECO:0000256" key="2">
    <source>
        <dbReference type="SAM" id="MobiDB-lite"/>
    </source>
</evidence>
<keyword evidence="4" id="KW-1185">Reference proteome</keyword>
<feature type="region of interest" description="Disordered" evidence="2">
    <location>
        <begin position="623"/>
        <end position="646"/>
    </location>
</feature>
<name>A0AAN8UGI9_9MAGN</name>
<dbReference type="Proteomes" id="UP001370490">
    <property type="component" value="Unassembled WGS sequence"/>
</dbReference>
<evidence type="ECO:0000256" key="1">
    <source>
        <dbReference type="SAM" id="Coils"/>
    </source>
</evidence>
<dbReference type="PANTHER" id="PTHR46856">
    <property type="entry name" value="PX DOMAIN-CONTAINING PROTEIN EREL1-RELATED"/>
    <property type="match status" value="1"/>
</dbReference>
<sequence>KNVSSSSARTICSLEDWLENLLSDIDLSRSAPLATFLELEAAARSCRSLLTPFDDPNVKYSDVYLSPSIEPLSSDIHLNSDVSLTVSSAIASDSEIGTTNEDSEIGTPRCRRDLVSENLMSEQDINSQETSLNYGISMNEFTRNKRKLRSERDNKVIGRENLREDKPKDAAHFIVGSRLASELESQKLTSHVRRLSADSIASDVSSMKASEISNFGDANSLADAIETTRGAEVSRSCDAVDGSGFQFPGRLVLAHPSDERQRIGRVLTTIQRRLVTAKTDMEDLLSKLNQELAVKQYPTMKYKGYDVYFNFIVLDFEQCHLFRMNHIAVKQESKQVISFVCTKKETRLQNETYKERKQPKERWKKCIEKLYTMAESVKRRFPVDKLNNYMFPFCTRIWKWNLKLLNTAARKLCSNVLLERERFTQMQWDVEELRRKCLEVEWKLKSELDERARAELAKESIVQENEKLLQELDVSREQYENLHKHEEEEEAKSKADVNLLVKVVKSLRTSQSELKQELSRLTTEKIELEELANTANEKLLHESEILRNRLQECSVNFLIEEEDNIRCLRFIDQSDNRIGLLLAEDNLVVENTIGFHTPSRSGVLHLSGKRSRNGLGLEQLVPSPAPPSTQDVENAVAAGDGQGGKRSADDGICKLLNDVFVDNATLRKLCPQHNS</sequence>
<evidence type="ECO:0000313" key="4">
    <source>
        <dbReference type="Proteomes" id="UP001370490"/>
    </source>
</evidence>
<organism evidence="3 4">
    <name type="scientific">Dillenia turbinata</name>
    <dbReference type="NCBI Taxonomy" id="194707"/>
    <lineage>
        <taxon>Eukaryota</taxon>
        <taxon>Viridiplantae</taxon>
        <taxon>Streptophyta</taxon>
        <taxon>Embryophyta</taxon>
        <taxon>Tracheophyta</taxon>
        <taxon>Spermatophyta</taxon>
        <taxon>Magnoliopsida</taxon>
        <taxon>eudicotyledons</taxon>
        <taxon>Gunneridae</taxon>
        <taxon>Pentapetalae</taxon>
        <taxon>Dilleniales</taxon>
        <taxon>Dilleniaceae</taxon>
        <taxon>Dillenia</taxon>
    </lineage>
</organism>
<protein>
    <submittedName>
        <fullName evidence="3">Uncharacterized protein</fullName>
    </submittedName>
</protein>
<keyword evidence="1" id="KW-0175">Coiled coil</keyword>
<feature type="non-terminal residue" evidence="3">
    <location>
        <position position="1"/>
    </location>
</feature>
<dbReference type="EMBL" id="JBAMMX010000025">
    <property type="protein sequence ID" value="KAK6915070.1"/>
    <property type="molecule type" value="Genomic_DNA"/>
</dbReference>
<comment type="caution">
    <text evidence="3">The sequence shown here is derived from an EMBL/GenBank/DDBJ whole genome shotgun (WGS) entry which is preliminary data.</text>
</comment>
<feature type="coiled-coil region" evidence="1">
    <location>
        <begin position="430"/>
        <end position="538"/>
    </location>
</feature>
<accession>A0AAN8UGI9</accession>
<gene>
    <name evidence="3" type="ORF">RJ641_020187</name>
</gene>
<proteinExistence type="predicted"/>
<reference evidence="3 4" key="1">
    <citation type="submission" date="2023-12" db="EMBL/GenBank/DDBJ databases">
        <title>A high-quality genome assembly for Dillenia turbinata (Dilleniales).</title>
        <authorList>
            <person name="Chanderbali A."/>
        </authorList>
    </citation>
    <scope>NUCLEOTIDE SEQUENCE [LARGE SCALE GENOMIC DNA]</scope>
    <source>
        <strain evidence="3">LSX21</strain>
        <tissue evidence="3">Leaf</tissue>
    </source>
</reference>